<dbReference type="PANTHER" id="PTHR33110:SF71">
    <property type="entry name" value="F-BOX_KELCH-REPEAT PROTEIN"/>
    <property type="match status" value="1"/>
</dbReference>
<protein>
    <recommendedName>
        <fullName evidence="1">F-box domain-containing protein</fullName>
    </recommendedName>
</protein>
<dbReference type="PROSITE" id="PS50181">
    <property type="entry name" value="FBOX"/>
    <property type="match status" value="1"/>
</dbReference>
<keyword evidence="3" id="KW-1185">Reference proteome</keyword>
<reference evidence="2" key="1">
    <citation type="submission" date="2019-12" db="EMBL/GenBank/DDBJ databases">
        <authorList>
            <person name="Scholes J."/>
        </authorList>
    </citation>
    <scope>NUCLEOTIDE SEQUENCE</scope>
</reference>
<dbReference type="InterPro" id="IPR001810">
    <property type="entry name" value="F-box_dom"/>
</dbReference>
<dbReference type="Pfam" id="PF00646">
    <property type="entry name" value="F-box"/>
    <property type="match status" value="1"/>
</dbReference>
<comment type="caution">
    <text evidence="2">The sequence shown here is derived from an EMBL/GenBank/DDBJ whole genome shotgun (WGS) entry which is preliminary data.</text>
</comment>
<dbReference type="SUPFAM" id="SSF81383">
    <property type="entry name" value="F-box domain"/>
    <property type="match status" value="1"/>
</dbReference>
<evidence type="ECO:0000259" key="1">
    <source>
        <dbReference type="PROSITE" id="PS50181"/>
    </source>
</evidence>
<dbReference type="Proteomes" id="UP001153555">
    <property type="component" value="Unassembled WGS sequence"/>
</dbReference>
<dbReference type="Pfam" id="PF03478">
    <property type="entry name" value="Beta-prop_KIB1-4"/>
    <property type="match status" value="1"/>
</dbReference>
<dbReference type="InterPro" id="IPR036047">
    <property type="entry name" value="F-box-like_dom_sf"/>
</dbReference>
<dbReference type="OrthoDB" id="914197at2759"/>
<dbReference type="CDD" id="cd09917">
    <property type="entry name" value="F-box_SF"/>
    <property type="match status" value="1"/>
</dbReference>
<accession>A0A9N7MM44</accession>
<dbReference type="AlphaFoldDB" id="A0A9N7MM44"/>
<dbReference type="SMART" id="SM00256">
    <property type="entry name" value="FBOX"/>
    <property type="match status" value="1"/>
</dbReference>
<name>A0A9N7MM44_STRHE</name>
<proteinExistence type="predicted"/>
<dbReference type="InterPro" id="IPR005174">
    <property type="entry name" value="KIB1-4_b-propeller"/>
</dbReference>
<evidence type="ECO:0000313" key="2">
    <source>
        <dbReference type="EMBL" id="CAA0807690.1"/>
    </source>
</evidence>
<sequence length="465" mass="52311">MIMVLPSFSSFWRRLIHRFFLVQPDSPQHSPSPFDDLPDDAIRRIFSNLCTGDRVRLRLVCRSWRDTLTRSEFRTLPEPPWLIRPEPEPISTYFELMCPYEDRVYSCDLPCHLLSGDRLWSCRGSGAGWLLLACWDPAEMVLWDPLSGTTLALPSPSTLPFFDELDHDVCVIRLAQVAPVGPAATLAVAVVFTLTGLRDKLAMCLPDCQCWTVLPGPTDEHYADILLQNGKLQAVCPPPRAPGTGPSVAKRTDFVARLSSGCHVEVVTWELKYEAVLHQAAFDYDEYETIGCKVYERFHVAEHLVPGRDDEDELLLVSATLDMFSHNFGSGGGGLFGPQAYMCPQTRGFEVRRLSLKDDSLEKVDRTGDVCIFLGATGSTSMEKIEVPNYIHYATTDGKGKIWDEVEEEEEEEENGESDVDKLFVLHEHGTFNMEDGTIERHYLDISSLQAQGSCIGWFKPVLRT</sequence>
<organism evidence="2 3">
    <name type="scientific">Striga hermonthica</name>
    <name type="common">Purple witchweed</name>
    <name type="synonym">Buchnera hermonthica</name>
    <dbReference type="NCBI Taxonomy" id="68872"/>
    <lineage>
        <taxon>Eukaryota</taxon>
        <taxon>Viridiplantae</taxon>
        <taxon>Streptophyta</taxon>
        <taxon>Embryophyta</taxon>
        <taxon>Tracheophyta</taxon>
        <taxon>Spermatophyta</taxon>
        <taxon>Magnoliopsida</taxon>
        <taxon>eudicotyledons</taxon>
        <taxon>Gunneridae</taxon>
        <taxon>Pentapetalae</taxon>
        <taxon>asterids</taxon>
        <taxon>lamiids</taxon>
        <taxon>Lamiales</taxon>
        <taxon>Orobanchaceae</taxon>
        <taxon>Buchnereae</taxon>
        <taxon>Striga</taxon>
    </lineage>
</organism>
<dbReference type="Gene3D" id="1.20.1280.50">
    <property type="match status" value="1"/>
</dbReference>
<gene>
    <name evidence="2" type="ORF">SHERM_10406</name>
</gene>
<dbReference type="PANTHER" id="PTHR33110">
    <property type="entry name" value="F-BOX/KELCH-REPEAT PROTEIN-RELATED"/>
    <property type="match status" value="1"/>
</dbReference>
<evidence type="ECO:0000313" key="3">
    <source>
        <dbReference type="Proteomes" id="UP001153555"/>
    </source>
</evidence>
<dbReference type="EMBL" id="CACSLK010001140">
    <property type="protein sequence ID" value="CAA0807690.1"/>
    <property type="molecule type" value="Genomic_DNA"/>
</dbReference>
<feature type="domain" description="F-box" evidence="1">
    <location>
        <begin position="31"/>
        <end position="76"/>
    </location>
</feature>